<keyword evidence="4" id="KW-0201">Cytochrome c-type biogenesis</keyword>
<comment type="similarity">
    <text evidence="2">Belongs to the CcmC/CycZ/HelC family.</text>
</comment>
<feature type="transmembrane region" description="Helical" evidence="7">
    <location>
        <begin position="68"/>
        <end position="86"/>
    </location>
</feature>
<dbReference type="InterPro" id="IPR003557">
    <property type="entry name" value="Cyt_c_biogenesis_CcmC"/>
</dbReference>
<dbReference type="InterPro" id="IPR045062">
    <property type="entry name" value="Cyt_c_biogenesis_CcsA/CcmC"/>
</dbReference>
<evidence type="ECO:0000256" key="4">
    <source>
        <dbReference type="ARBA" id="ARBA00022748"/>
    </source>
</evidence>
<feature type="transmembrane region" description="Helical" evidence="7">
    <location>
        <begin position="168"/>
        <end position="191"/>
    </location>
</feature>
<dbReference type="InterPro" id="IPR002541">
    <property type="entry name" value="Cyt_c_assembly"/>
</dbReference>
<dbReference type="GO" id="GO:0020037">
    <property type="term" value="F:heme binding"/>
    <property type="evidence" value="ECO:0007669"/>
    <property type="project" value="InterPro"/>
</dbReference>
<organism evidence="9">
    <name type="scientific">hydrocarbon metagenome</name>
    <dbReference type="NCBI Taxonomy" id="938273"/>
    <lineage>
        <taxon>unclassified sequences</taxon>
        <taxon>metagenomes</taxon>
        <taxon>ecological metagenomes</taxon>
    </lineage>
</organism>
<evidence type="ECO:0000259" key="8">
    <source>
        <dbReference type="Pfam" id="PF01578"/>
    </source>
</evidence>
<protein>
    <recommendedName>
        <fullName evidence="8">Cytochrome c assembly protein domain-containing protein</fullName>
    </recommendedName>
</protein>
<keyword evidence="5 7" id="KW-1133">Transmembrane helix</keyword>
<feature type="domain" description="Cytochrome c assembly protein" evidence="8">
    <location>
        <begin position="69"/>
        <end position="258"/>
    </location>
</feature>
<dbReference type="AlphaFoldDB" id="A0A0W8E502"/>
<evidence type="ECO:0000256" key="5">
    <source>
        <dbReference type="ARBA" id="ARBA00022989"/>
    </source>
</evidence>
<accession>A0A0W8E502</accession>
<dbReference type="EMBL" id="LNQE01001870">
    <property type="protein sequence ID" value="KUG03744.1"/>
    <property type="molecule type" value="Genomic_DNA"/>
</dbReference>
<dbReference type="Pfam" id="PF01578">
    <property type="entry name" value="Cytochrom_C_asm"/>
    <property type="match status" value="1"/>
</dbReference>
<proteinExistence type="inferred from homology"/>
<evidence type="ECO:0000313" key="9">
    <source>
        <dbReference type="EMBL" id="KUG03744.1"/>
    </source>
</evidence>
<evidence type="ECO:0000256" key="7">
    <source>
        <dbReference type="SAM" id="Phobius"/>
    </source>
</evidence>
<dbReference type="PANTHER" id="PTHR30071">
    <property type="entry name" value="HEME EXPORTER PROTEIN C"/>
    <property type="match status" value="1"/>
</dbReference>
<reference evidence="9" key="1">
    <citation type="journal article" date="2015" name="Proc. Natl. Acad. Sci. U.S.A.">
        <title>Networks of energetic and metabolic interactions define dynamics in microbial communities.</title>
        <authorList>
            <person name="Embree M."/>
            <person name="Liu J.K."/>
            <person name="Al-Bassam M.M."/>
            <person name="Zengler K."/>
        </authorList>
    </citation>
    <scope>NUCLEOTIDE SEQUENCE</scope>
</reference>
<evidence type="ECO:0000256" key="3">
    <source>
        <dbReference type="ARBA" id="ARBA00022692"/>
    </source>
</evidence>
<dbReference type="PANTHER" id="PTHR30071:SF1">
    <property type="entry name" value="CYTOCHROME B_B6 PROTEIN-RELATED"/>
    <property type="match status" value="1"/>
</dbReference>
<feature type="transmembrane region" description="Helical" evidence="7">
    <location>
        <begin position="34"/>
        <end position="56"/>
    </location>
</feature>
<feature type="transmembrane region" description="Helical" evidence="7">
    <location>
        <begin position="234"/>
        <end position="254"/>
    </location>
</feature>
<sequence length="261" mass="28492">MAVLIKTSIGLALLVYIISGSLYALGAKPRYKQLLGAASLAAVIGALANLTALAARTVMSGRLPFTDGYEFLMSFTFISVLLYLLYEKASQNKDAGAVLMFIAAILLGTIFILMPNQHGIYSPLMPALKSPWLSSHVLTAVFAYSAFTLATALAILQLLKKDNSDDINVYRAVGGGFVMLSISIVLGGVWAEQAWGTYWSWDPKETWALVTWIIYAIYLHVYRSKGWKGSNANLMVLAGFFLVLFTFFGVNYLLSGLHSYG</sequence>
<evidence type="ECO:0000256" key="1">
    <source>
        <dbReference type="ARBA" id="ARBA00004141"/>
    </source>
</evidence>
<dbReference type="GO" id="GO:0005886">
    <property type="term" value="C:plasma membrane"/>
    <property type="evidence" value="ECO:0007669"/>
    <property type="project" value="TreeGrafter"/>
</dbReference>
<dbReference type="GO" id="GO:0015232">
    <property type="term" value="F:heme transmembrane transporter activity"/>
    <property type="evidence" value="ECO:0007669"/>
    <property type="project" value="InterPro"/>
</dbReference>
<keyword evidence="3 7" id="KW-0812">Transmembrane</keyword>
<feature type="transmembrane region" description="Helical" evidence="7">
    <location>
        <begin position="206"/>
        <end position="222"/>
    </location>
</feature>
<dbReference type="GO" id="GO:0017004">
    <property type="term" value="P:cytochrome complex assembly"/>
    <property type="evidence" value="ECO:0007669"/>
    <property type="project" value="UniProtKB-KW"/>
</dbReference>
<evidence type="ECO:0000256" key="6">
    <source>
        <dbReference type="ARBA" id="ARBA00023136"/>
    </source>
</evidence>
<feature type="transmembrane region" description="Helical" evidence="7">
    <location>
        <begin position="98"/>
        <end position="116"/>
    </location>
</feature>
<dbReference type="PRINTS" id="PR01386">
    <property type="entry name" value="CCMCBIOGNSIS"/>
</dbReference>
<gene>
    <name evidence="9" type="ORF">ASZ90_018887</name>
</gene>
<feature type="transmembrane region" description="Helical" evidence="7">
    <location>
        <begin position="6"/>
        <end position="27"/>
    </location>
</feature>
<comment type="caution">
    <text evidence="9">The sequence shown here is derived from an EMBL/GenBank/DDBJ whole genome shotgun (WGS) entry which is preliminary data.</text>
</comment>
<keyword evidence="6 7" id="KW-0472">Membrane</keyword>
<evidence type="ECO:0000256" key="2">
    <source>
        <dbReference type="ARBA" id="ARBA00005840"/>
    </source>
</evidence>
<feature type="transmembrane region" description="Helical" evidence="7">
    <location>
        <begin position="136"/>
        <end position="156"/>
    </location>
</feature>
<comment type="subcellular location">
    <subcellularLocation>
        <location evidence="1">Membrane</location>
        <topology evidence="1">Multi-pass membrane protein</topology>
    </subcellularLocation>
</comment>
<name>A0A0W8E502_9ZZZZ</name>